<proteinExistence type="predicted"/>
<keyword evidence="3" id="KW-1185">Reference proteome</keyword>
<name>A0A2J6QGP5_9HELO</name>
<dbReference type="Proteomes" id="UP000235672">
    <property type="component" value="Unassembled WGS sequence"/>
</dbReference>
<feature type="chain" id="PRO_5014364964" evidence="1">
    <location>
        <begin position="22"/>
        <end position="508"/>
    </location>
</feature>
<sequence length="508" mass="58416">MLYFLLHPLSAFDLFLSTSSALVLFIMNEKQKEWKIIRGHGIVFVTAILPDQFPAHLSKTFQRIRSFRKFDLATLYPSASPLTPEQIFWKDEITNRAKRITAIAARLIEDAPSEAEVRLRMEQMVLERFNMVIECPTCKRRLWRSEVEVEVESPHRIATSLQSRRPDRLPCQCSQKEVSSHINKMFSTRADQMISCDFFDTGSEDHAKRRRPDRILGFQETGSFSRRLEKYNLTAGRSENEAGFESILGALKSTVLNHEGNSLLFPFLIIEAKKRDSASFDDCNMQSALPILEMLKVQEDMQRKSQMTLEYGGPLVWYIAYRGEDWRLSGCYISEKPGPASYEIVTLWTGQLNDVESALQLLLIIDYIFDWARDIYRPSLISQLEMLAKEPSEDDDEFTGVDTDSDIFSLAKPRPRQYMNVEDWATDLENDTEMVVDEEHDVMKWGAHDSELGVFRPASIVQNFFSVAFSSRKRISTSYFQLCQPKRGVRLSSLPAKQRGLSITGALF</sequence>
<dbReference type="OrthoDB" id="3538597at2759"/>
<evidence type="ECO:0000313" key="3">
    <source>
        <dbReference type="Proteomes" id="UP000235672"/>
    </source>
</evidence>
<organism evidence="2 3">
    <name type="scientific">Hyaloscypha hepaticicola</name>
    <dbReference type="NCBI Taxonomy" id="2082293"/>
    <lineage>
        <taxon>Eukaryota</taxon>
        <taxon>Fungi</taxon>
        <taxon>Dikarya</taxon>
        <taxon>Ascomycota</taxon>
        <taxon>Pezizomycotina</taxon>
        <taxon>Leotiomycetes</taxon>
        <taxon>Helotiales</taxon>
        <taxon>Hyaloscyphaceae</taxon>
        <taxon>Hyaloscypha</taxon>
    </lineage>
</organism>
<gene>
    <name evidence="2" type="ORF">NA56DRAFT_435751</name>
</gene>
<evidence type="ECO:0000313" key="2">
    <source>
        <dbReference type="EMBL" id="PMD25445.1"/>
    </source>
</evidence>
<protein>
    <submittedName>
        <fullName evidence="2">Uncharacterized protein</fullName>
    </submittedName>
</protein>
<feature type="signal peptide" evidence="1">
    <location>
        <begin position="1"/>
        <end position="21"/>
    </location>
</feature>
<keyword evidence="1" id="KW-0732">Signal</keyword>
<evidence type="ECO:0000256" key="1">
    <source>
        <dbReference type="SAM" id="SignalP"/>
    </source>
</evidence>
<dbReference type="EMBL" id="KZ613470">
    <property type="protein sequence ID" value="PMD25445.1"/>
    <property type="molecule type" value="Genomic_DNA"/>
</dbReference>
<accession>A0A2J6QGP5</accession>
<reference evidence="2 3" key="1">
    <citation type="submission" date="2016-05" db="EMBL/GenBank/DDBJ databases">
        <title>A degradative enzymes factory behind the ericoid mycorrhizal symbiosis.</title>
        <authorList>
            <consortium name="DOE Joint Genome Institute"/>
            <person name="Martino E."/>
            <person name="Morin E."/>
            <person name="Grelet G."/>
            <person name="Kuo A."/>
            <person name="Kohler A."/>
            <person name="Daghino S."/>
            <person name="Barry K."/>
            <person name="Choi C."/>
            <person name="Cichocki N."/>
            <person name="Clum A."/>
            <person name="Copeland A."/>
            <person name="Hainaut M."/>
            <person name="Haridas S."/>
            <person name="Labutti K."/>
            <person name="Lindquist E."/>
            <person name="Lipzen A."/>
            <person name="Khouja H.-R."/>
            <person name="Murat C."/>
            <person name="Ohm R."/>
            <person name="Olson A."/>
            <person name="Spatafora J."/>
            <person name="Veneault-Fourrey C."/>
            <person name="Henrissat B."/>
            <person name="Grigoriev I."/>
            <person name="Martin F."/>
            <person name="Perotto S."/>
        </authorList>
    </citation>
    <scope>NUCLEOTIDE SEQUENCE [LARGE SCALE GENOMIC DNA]</scope>
    <source>
        <strain evidence="2 3">UAMH 7357</strain>
    </source>
</reference>
<dbReference type="AlphaFoldDB" id="A0A2J6QGP5"/>